<accession>A0A0C9VGZ9</accession>
<dbReference type="Gene3D" id="3.40.50.720">
    <property type="entry name" value="NAD(P)-binding Rossmann-like Domain"/>
    <property type="match status" value="1"/>
</dbReference>
<name>A0A0C9VGZ9_9AGAM</name>
<organism evidence="3 4">
    <name type="scientific">Hydnomerulius pinastri MD-312</name>
    <dbReference type="NCBI Taxonomy" id="994086"/>
    <lineage>
        <taxon>Eukaryota</taxon>
        <taxon>Fungi</taxon>
        <taxon>Dikarya</taxon>
        <taxon>Basidiomycota</taxon>
        <taxon>Agaricomycotina</taxon>
        <taxon>Agaricomycetes</taxon>
        <taxon>Agaricomycetidae</taxon>
        <taxon>Boletales</taxon>
        <taxon>Boletales incertae sedis</taxon>
        <taxon>Leucogyrophana</taxon>
    </lineage>
</organism>
<evidence type="ECO:0000256" key="1">
    <source>
        <dbReference type="ARBA" id="ARBA00006484"/>
    </source>
</evidence>
<sequence>MPRIPDDHLFDHEKRVSGKVTLITGGGSGIRRTTAVEFAKRGAIVIVGDINPEGAEKTAAGVKGFGGIGQAVRCDYTSWDDLVALFKFAHTTCGALDVVVLNAGVPEAGDFERTNERQSPGA</sequence>
<protein>
    <submittedName>
        <fullName evidence="3">Uncharacterized protein</fullName>
    </submittedName>
</protein>
<keyword evidence="2" id="KW-0560">Oxidoreductase</keyword>
<dbReference type="AlphaFoldDB" id="A0A0C9VGZ9"/>
<dbReference type="HOGENOM" id="CLU_010194_2_19_1"/>
<dbReference type="PRINTS" id="PR00081">
    <property type="entry name" value="GDHRDH"/>
</dbReference>
<dbReference type="GO" id="GO:0016491">
    <property type="term" value="F:oxidoreductase activity"/>
    <property type="evidence" value="ECO:0007669"/>
    <property type="project" value="UniProtKB-KW"/>
</dbReference>
<dbReference type="Pfam" id="PF00106">
    <property type="entry name" value="adh_short"/>
    <property type="match status" value="1"/>
</dbReference>
<dbReference type="PANTHER" id="PTHR43669:SF8">
    <property type="entry name" value="SHORT-CHAIN TYPE DEHYDROGENASE_REDUCTASE-RELATED"/>
    <property type="match status" value="1"/>
</dbReference>
<evidence type="ECO:0000313" key="4">
    <source>
        <dbReference type="Proteomes" id="UP000053820"/>
    </source>
</evidence>
<proteinExistence type="inferred from homology"/>
<dbReference type="InterPro" id="IPR036291">
    <property type="entry name" value="NAD(P)-bd_dom_sf"/>
</dbReference>
<keyword evidence="4" id="KW-1185">Reference proteome</keyword>
<reference evidence="3 4" key="1">
    <citation type="submission" date="2014-04" db="EMBL/GenBank/DDBJ databases">
        <title>Evolutionary Origins and Diversification of the Mycorrhizal Mutualists.</title>
        <authorList>
            <consortium name="DOE Joint Genome Institute"/>
            <consortium name="Mycorrhizal Genomics Consortium"/>
            <person name="Kohler A."/>
            <person name="Kuo A."/>
            <person name="Nagy L.G."/>
            <person name="Floudas D."/>
            <person name="Copeland A."/>
            <person name="Barry K.W."/>
            <person name="Cichocki N."/>
            <person name="Veneault-Fourrey C."/>
            <person name="LaButti K."/>
            <person name="Lindquist E.A."/>
            <person name="Lipzen A."/>
            <person name="Lundell T."/>
            <person name="Morin E."/>
            <person name="Murat C."/>
            <person name="Riley R."/>
            <person name="Ohm R."/>
            <person name="Sun H."/>
            <person name="Tunlid A."/>
            <person name="Henrissat B."/>
            <person name="Grigoriev I.V."/>
            <person name="Hibbett D.S."/>
            <person name="Martin F."/>
        </authorList>
    </citation>
    <scope>NUCLEOTIDE SEQUENCE [LARGE SCALE GENOMIC DNA]</scope>
    <source>
        <strain evidence="3 4">MD-312</strain>
    </source>
</reference>
<dbReference type="EMBL" id="KN839845">
    <property type="protein sequence ID" value="KIJ64884.1"/>
    <property type="molecule type" value="Genomic_DNA"/>
</dbReference>
<dbReference type="OrthoDB" id="5371740at2759"/>
<dbReference type="Proteomes" id="UP000053820">
    <property type="component" value="Unassembled WGS sequence"/>
</dbReference>
<comment type="similarity">
    <text evidence="1">Belongs to the short-chain dehydrogenases/reductases (SDR) family.</text>
</comment>
<evidence type="ECO:0000256" key="2">
    <source>
        <dbReference type="ARBA" id="ARBA00023002"/>
    </source>
</evidence>
<dbReference type="PANTHER" id="PTHR43669">
    <property type="entry name" value="5-KETO-D-GLUCONATE 5-REDUCTASE"/>
    <property type="match status" value="1"/>
</dbReference>
<dbReference type="InterPro" id="IPR002347">
    <property type="entry name" value="SDR_fam"/>
</dbReference>
<evidence type="ECO:0000313" key="3">
    <source>
        <dbReference type="EMBL" id="KIJ64884.1"/>
    </source>
</evidence>
<dbReference type="CDD" id="cd05233">
    <property type="entry name" value="SDR_c"/>
    <property type="match status" value="1"/>
</dbReference>
<dbReference type="SUPFAM" id="SSF51735">
    <property type="entry name" value="NAD(P)-binding Rossmann-fold domains"/>
    <property type="match status" value="1"/>
</dbReference>
<gene>
    <name evidence="3" type="ORF">HYDPIDRAFT_28238</name>
</gene>